<name>A0AAJ0C169_9PEZI</name>
<evidence type="ECO:0000256" key="1">
    <source>
        <dbReference type="ARBA" id="ARBA00022723"/>
    </source>
</evidence>
<keyword evidence="1" id="KW-0479">Metal-binding</keyword>
<proteinExistence type="predicted"/>
<evidence type="ECO:0000256" key="3">
    <source>
        <dbReference type="SAM" id="MobiDB-lite"/>
    </source>
</evidence>
<dbReference type="Pfam" id="PF00596">
    <property type="entry name" value="Aldolase_II"/>
    <property type="match status" value="1"/>
</dbReference>
<dbReference type="GeneID" id="85310851"/>
<dbReference type="Proteomes" id="UP001244011">
    <property type="component" value="Unassembled WGS sequence"/>
</dbReference>
<sequence length="319" mass="35261">MMVWKEIQMAPASPRNLGLGDGSPPSSHGTPLPQVTWNTTADVFLAKMVSASANLTQLFRTYITALHILHYHGVLDAYGHVGVRNPNNASTFFLSRNLAPALVSSPSDIVEYRISDAEPVRPDAPKGFIERYIHSEILKRFSGINAVVHSHSPIMTSFSISHVPLKPAIHLAGFLGEDIPVFDISKYYNATDIQDLLVRSVPLGAALARVFSDGSARRRLPDHYVVLMQSHGFTTCAEDLETAVFQAIYSQNDATVQSDALGINAAYRAEGNDRLAGLVYLTERQTRDSWETDRGTIDRPWALWTREVQVSPLYVNTID</sequence>
<keyword evidence="6" id="KW-1185">Reference proteome</keyword>
<comment type="caution">
    <text evidence="5">The sequence shown here is derived from an EMBL/GenBank/DDBJ whole genome shotgun (WGS) entry which is preliminary data.</text>
</comment>
<gene>
    <name evidence="5" type="ORF">QBC33DRAFT_535982</name>
</gene>
<dbReference type="PANTHER" id="PTHR22789">
    <property type="entry name" value="FUCULOSE PHOSPHATE ALDOLASE"/>
    <property type="match status" value="1"/>
</dbReference>
<dbReference type="InterPro" id="IPR036409">
    <property type="entry name" value="Aldolase_II/adducin_N_sf"/>
</dbReference>
<dbReference type="InterPro" id="IPR001303">
    <property type="entry name" value="Aldolase_II/adducin_N"/>
</dbReference>
<organism evidence="5 6">
    <name type="scientific">Phialemonium atrogriseum</name>
    <dbReference type="NCBI Taxonomy" id="1093897"/>
    <lineage>
        <taxon>Eukaryota</taxon>
        <taxon>Fungi</taxon>
        <taxon>Dikarya</taxon>
        <taxon>Ascomycota</taxon>
        <taxon>Pezizomycotina</taxon>
        <taxon>Sordariomycetes</taxon>
        <taxon>Sordariomycetidae</taxon>
        <taxon>Cephalothecales</taxon>
        <taxon>Cephalothecaceae</taxon>
        <taxon>Phialemonium</taxon>
    </lineage>
</organism>
<dbReference type="SUPFAM" id="SSF53639">
    <property type="entry name" value="AraD/HMP-PK domain-like"/>
    <property type="match status" value="1"/>
</dbReference>
<dbReference type="PANTHER" id="PTHR22789:SF0">
    <property type="entry name" value="3-OXO-TETRONATE 4-PHOSPHATE DECARBOXYLASE-RELATED"/>
    <property type="match status" value="1"/>
</dbReference>
<keyword evidence="2" id="KW-0456">Lyase</keyword>
<dbReference type="RefSeq" id="XP_060284229.1">
    <property type="nucleotide sequence ID" value="XM_060427664.1"/>
</dbReference>
<dbReference type="InterPro" id="IPR050197">
    <property type="entry name" value="Aldolase_class_II_sugar_metab"/>
</dbReference>
<feature type="region of interest" description="Disordered" evidence="3">
    <location>
        <begin position="13"/>
        <end position="33"/>
    </location>
</feature>
<dbReference type="GO" id="GO:0019323">
    <property type="term" value="P:pentose catabolic process"/>
    <property type="evidence" value="ECO:0007669"/>
    <property type="project" value="TreeGrafter"/>
</dbReference>
<dbReference type="EMBL" id="MU839006">
    <property type="protein sequence ID" value="KAK1768016.1"/>
    <property type="molecule type" value="Genomic_DNA"/>
</dbReference>
<dbReference type="Gene3D" id="3.40.225.10">
    <property type="entry name" value="Class II aldolase/adducin N-terminal domain"/>
    <property type="match status" value="1"/>
</dbReference>
<protein>
    <submittedName>
        <fullName evidence="5">Arad-like aldolase/epimerase</fullName>
    </submittedName>
</protein>
<dbReference type="GO" id="GO:0016832">
    <property type="term" value="F:aldehyde-lyase activity"/>
    <property type="evidence" value="ECO:0007669"/>
    <property type="project" value="TreeGrafter"/>
</dbReference>
<dbReference type="GO" id="GO:0046872">
    <property type="term" value="F:metal ion binding"/>
    <property type="evidence" value="ECO:0007669"/>
    <property type="project" value="UniProtKB-KW"/>
</dbReference>
<evidence type="ECO:0000259" key="4">
    <source>
        <dbReference type="SMART" id="SM01007"/>
    </source>
</evidence>
<evidence type="ECO:0000313" key="6">
    <source>
        <dbReference type="Proteomes" id="UP001244011"/>
    </source>
</evidence>
<evidence type="ECO:0000256" key="2">
    <source>
        <dbReference type="ARBA" id="ARBA00023239"/>
    </source>
</evidence>
<accession>A0AAJ0C169</accession>
<dbReference type="GO" id="GO:0005829">
    <property type="term" value="C:cytosol"/>
    <property type="evidence" value="ECO:0007669"/>
    <property type="project" value="TreeGrafter"/>
</dbReference>
<reference evidence="5" key="1">
    <citation type="submission" date="2023-06" db="EMBL/GenBank/DDBJ databases">
        <title>Genome-scale phylogeny and comparative genomics of the fungal order Sordariales.</title>
        <authorList>
            <consortium name="Lawrence Berkeley National Laboratory"/>
            <person name="Hensen N."/>
            <person name="Bonometti L."/>
            <person name="Westerberg I."/>
            <person name="Brannstrom I.O."/>
            <person name="Guillou S."/>
            <person name="Cros-Aarteil S."/>
            <person name="Calhoun S."/>
            <person name="Haridas S."/>
            <person name="Kuo A."/>
            <person name="Mondo S."/>
            <person name="Pangilinan J."/>
            <person name="Riley R."/>
            <person name="Labutti K."/>
            <person name="Andreopoulos B."/>
            <person name="Lipzen A."/>
            <person name="Chen C."/>
            <person name="Yanf M."/>
            <person name="Daum C."/>
            <person name="Ng V."/>
            <person name="Clum A."/>
            <person name="Steindorff A."/>
            <person name="Ohm R."/>
            <person name="Martin F."/>
            <person name="Silar P."/>
            <person name="Natvig D."/>
            <person name="Lalanne C."/>
            <person name="Gautier V."/>
            <person name="Ament-Velasquez S.L."/>
            <person name="Kruys A."/>
            <person name="Hutchinson M.I."/>
            <person name="Powell A.J."/>
            <person name="Barry K."/>
            <person name="Miller A.N."/>
            <person name="Grigoriev I.V."/>
            <person name="Debuchy R."/>
            <person name="Gladieux P."/>
            <person name="Thoren M.H."/>
            <person name="Johannesson H."/>
        </authorList>
    </citation>
    <scope>NUCLEOTIDE SEQUENCE</scope>
    <source>
        <strain evidence="5">8032-3</strain>
    </source>
</reference>
<feature type="domain" description="Class II aldolase/adducin N-terminal" evidence="4">
    <location>
        <begin position="60"/>
        <end position="258"/>
    </location>
</feature>
<feature type="compositionally biased region" description="Polar residues" evidence="3">
    <location>
        <begin position="24"/>
        <end position="33"/>
    </location>
</feature>
<dbReference type="SMART" id="SM01007">
    <property type="entry name" value="Aldolase_II"/>
    <property type="match status" value="1"/>
</dbReference>
<dbReference type="AlphaFoldDB" id="A0AAJ0C169"/>
<evidence type="ECO:0000313" key="5">
    <source>
        <dbReference type="EMBL" id="KAK1768016.1"/>
    </source>
</evidence>